<dbReference type="Proteomes" id="UP000232323">
    <property type="component" value="Unassembled WGS sequence"/>
</dbReference>
<keyword evidence="2" id="KW-1185">Reference proteome</keyword>
<organism evidence="1 2">
    <name type="scientific">Chlamydomonas eustigma</name>
    <dbReference type="NCBI Taxonomy" id="1157962"/>
    <lineage>
        <taxon>Eukaryota</taxon>
        <taxon>Viridiplantae</taxon>
        <taxon>Chlorophyta</taxon>
        <taxon>core chlorophytes</taxon>
        <taxon>Chlorophyceae</taxon>
        <taxon>CS clade</taxon>
        <taxon>Chlamydomonadales</taxon>
        <taxon>Chlamydomonadaceae</taxon>
        <taxon>Chlamydomonas</taxon>
    </lineage>
</organism>
<comment type="caution">
    <text evidence="1">The sequence shown here is derived from an EMBL/GenBank/DDBJ whole genome shotgun (WGS) entry which is preliminary data.</text>
</comment>
<accession>A0A250XNQ0</accession>
<dbReference type="GO" id="GO:0006388">
    <property type="term" value="P:tRNA splicing, via endonucleolytic cleavage and ligation"/>
    <property type="evidence" value="ECO:0007669"/>
    <property type="project" value="InterPro"/>
</dbReference>
<dbReference type="PANTHER" id="PTHR35460:SF1">
    <property type="entry name" value="TRNA LIGASE 1"/>
    <property type="match status" value="1"/>
</dbReference>
<evidence type="ECO:0000313" key="1">
    <source>
        <dbReference type="EMBL" id="GAX84707.1"/>
    </source>
</evidence>
<dbReference type="InterPro" id="IPR038837">
    <property type="entry name" value="tRNA_ligase_1"/>
</dbReference>
<dbReference type="PANTHER" id="PTHR35460">
    <property type="entry name" value="TRNA LIGASE 1"/>
    <property type="match status" value="1"/>
</dbReference>
<dbReference type="GO" id="GO:0003972">
    <property type="term" value="F:RNA ligase (ATP) activity"/>
    <property type="evidence" value="ECO:0007669"/>
    <property type="project" value="InterPro"/>
</dbReference>
<dbReference type="AlphaFoldDB" id="A0A250XNQ0"/>
<dbReference type="EMBL" id="BEGY01000133">
    <property type="protein sequence ID" value="GAX84707.1"/>
    <property type="molecule type" value="Genomic_DNA"/>
</dbReference>
<dbReference type="OrthoDB" id="535982at2759"/>
<protein>
    <recommendedName>
        <fullName evidence="3">tRNA ligase phosphodiesterase domain-containing protein</fullName>
    </recommendedName>
</protein>
<sequence>MDASTLLTQNLILLIKDLNLPVAYKAYACKNESDSIQSYLLIVHVMGDSAFKKYLGKSSRSDLMLFRGLLIKVQVENDEHTRVLAQVQQAFLPKFQNEAEDTSIATAIVTQASERYMVVTIKHSGSLITLSGDLGFAAKNSICNDYTAGAAVLLQAHFLRLENGDVAKSQDRLSKLMLSLRSRKIAVSFEMVTGCHGHHGQIPRGEYLVATSAHSLDAGTGRPIFLPWADFMHFCMQEGLPVNDTWLVAGTTAASQCCDMLDEMALTGGPTHTALTALSNLVQDHESAGCVYLPGTYPHDQWQGSRIEGFVVSQGQKISHDNSETLRALIPPLRAAVIQIDSLHEESSRCPYRELLITLKTKQQDVGTEREEDRDADTSSSLYLSVRSQCASWLPASDFKQISNEEKVSLMAALTTASPAVEKTGGELRVPLTGEVLYSRAVLEPLPYNELDQKLSQWIHEGRVDPSLSLEAQQFRQDLEHDAAVHTNETTATSQPRSRSLQARLLRIVCGPPDITLTLRYKKKMLLWTLPRLMKEPSQIVHFAECWASWIAAHGGVQSVSNVTYLLQAEQFVTDFLSSGGNIKTTQKAESLRAAGSFQGILILLVKSPELADHLQSALQIINRLDAHNLPPFRKSMVSEGSLLLIMEDQALPKSLKQFCEAAAPYLFVLVQRPAAVVPEGEWIEGPAAKKQAGHLMTKIKMFETALKGASKNLDGSTRIKQLASEQDRDDLEKLHQVSSEVVAWLGEGTPMTASDPAAVLCFVTIPGSGKTALTANLQLDLLGNLELSLGKDETAQGLGTQMQIGSSPVTVKVLNSDQMKKRGCQASRYWQDVAAAADTSVGGGARTLVIADKNLVPSPPGNLERALGQLDGGITTLGVILTCRGDTSRKVLPEIYAGLPEFPMPLELVALCMLRVLLRRNHEGKLDEACLTAMAVMSMFVNFFRNTTLNQLRTRCQSLFGAVLEVEVMMGVGDQQLVSSPGLRQALKCLSEGLSSVPVTGGDSKKPTPWEVHIRELLLEPETQRTLLSLQRPLEELQKDLVALILQQVRKAWTSEQVNAADAASLSTSRHVPSASTSAEPIRWYGIAALDVEPLLASVLSLPLPEEVSSRIRSSGKSEYHVTLWHVEDPVLGPDEELRLALAQSVGQEAVVQLISVDWNDSVVAAQVQMLSAPEPSLRKVYPHITLAVGAGAAAKDSNLLPACLDKGTAVRVHIHEPFHLTGQVLGFTTG</sequence>
<reference evidence="1 2" key="1">
    <citation type="submission" date="2017-08" db="EMBL/GenBank/DDBJ databases">
        <title>Acidophilic green algal genome provides insights into adaptation to an acidic environment.</title>
        <authorList>
            <person name="Hirooka S."/>
            <person name="Hirose Y."/>
            <person name="Kanesaki Y."/>
            <person name="Higuchi S."/>
            <person name="Fujiwara T."/>
            <person name="Onuma R."/>
            <person name="Era A."/>
            <person name="Ohbayashi R."/>
            <person name="Uzuka A."/>
            <person name="Nozaki H."/>
            <person name="Yoshikawa H."/>
            <person name="Miyagishima S.Y."/>
        </authorList>
    </citation>
    <scope>NUCLEOTIDE SEQUENCE [LARGE SCALE GENOMIC DNA]</scope>
    <source>
        <strain evidence="1 2">NIES-2499</strain>
    </source>
</reference>
<evidence type="ECO:0000313" key="2">
    <source>
        <dbReference type="Proteomes" id="UP000232323"/>
    </source>
</evidence>
<evidence type="ECO:0008006" key="3">
    <source>
        <dbReference type="Google" id="ProtNLM"/>
    </source>
</evidence>
<gene>
    <name evidence="1" type="ORF">CEUSTIGMA_g12129.t1</name>
</gene>
<name>A0A250XNQ0_9CHLO</name>
<proteinExistence type="predicted"/>